<organism evidence="2 3">
    <name type="scientific">Phytophthora kernoviae</name>
    <dbReference type="NCBI Taxonomy" id="325452"/>
    <lineage>
        <taxon>Eukaryota</taxon>
        <taxon>Sar</taxon>
        <taxon>Stramenopiles</taxon>
        <taxon>Oomycota</taxon>
        <taxon>Peronosporomycetes</taxon>
        <taxon>Peronosporales</taxon>
        <taxon>Peronosporaceae</taxon>
        <taxon>Phytophthora</taxon>
    </lineage>
</organism>
<evidence type="ECO:0000313" key="3">
    <source>
        <dbReference type="Proteomes" id="UP000285883"/>
    </source>
</evidence>
<protein>
    <submittedName>
        <fullName evidence="2">Uncharacterized protein</fullName>
    </submittedName>
</protein>
<evidence type="ECO:0000313" key="2">
    <source>
        <dbReference type="EMBL" id="RLN44994.1"/>
    </source>
</evidence>
<feature type="region of interest" description="Disordered" evidence="1">
    <location>
        <begin position="1"/>
        <end position="93"/>
    </location>
</feature>
<name>A0A421FHW0_9STRA</name>
<comment type="caution">
    <text evidence="2">The sequence shown here is derived from an EMBL/GenBank/DDBJ whole genome shotgun (WGS) entry which is preliminary data.</text>
</comment>
<dbReference type="AlphaFoldDB" id="A0A421FHW0"/>
<feature type="compositionally biased region" description="Polar residues" evidence="1">
    <location>
        <begin position="32"/>
        <end position="48"/>
    </location>
</feature>
<sequence>MAKEGFPPQEPVSWPNAHDEGVESAQEKSVPITESQNVASNHGVNSGSPMGMPPQSAQTSDVVGNAEDHPPHPASPVDKQDMSAPSIPSSNDLPVSLETLLVDFFTEVDKKRLNMAK</sequence>
<reference evidence="2 3" key="1">
    <citation type="submission" date="2018-07" db="EMBL/GenBank/DDBJ databases">
        <title>Genome sequencing of oomycete isolates from Chile give support for New Zealand origin for Phytophthora kernoviae and make available the first Nothophytophthora sp. genome.</title>
        <authorList>
            <person name="Studholme D.J."/>
            <person name="Sanfuentes E."/>
            <person name="Panda P."/>
            <person name="Hill R."/>
            <person name="Sambles C."/>
            <person name="Grant M."/>
            <person name="Williams N.M."/>
            <person name="Mcdougal R.L."/>
        </authorList>
    </citation>
    <scope>NUCLEOTIDE SEQUENCE [LARGE SCALE GENOMIC DNA]</scope>
    <source>
        <strain evidence="2">Chile2</strain>
    </source>
</reference>
<gene>
    <name evidence="2" type="ORF">BBI17_006162</name>
</gene>
<proteinExistence type="predicted"/>
<evidence type="ECO:0000256" key="1">
    <source>
        <dbReference type="SAM" id="MobiDB-lite"/>
    </source>
</evidence>
<dbReference type="EMBL" id="MAYM02000231">
    <property type="protein sequence ID" value="RLN44994.1"/>
    <property type="molecule type" value="Genomic_DNA"/>
</dbReference>
<feature type="non-terminal residue" evidence="2">
    <location>
        <position position="117"/>
    </location>
</feature>
<accession>A0A421FHW0</accession>
<dbReference type="Proteomes" id="UP000285883">
    <property type="component" value="Unassembled WGS sequence"/>
</dbReference>